<name>J9C9Q6_9ZZZZ</name>
<keyword evidence="1" id="KW-0812">Transmembrane</keyword>
<feature type="transmembrane region" description="Helical" evidence="1">
    <location>
        <begin position="29"/>
        <end position="46"/>
    </location>
</feature>
<keyword evidence="1" id="KW-0472">Membrane</keyword>
<evidence type="ECO:0000256" key="1">
    <source>
        <dbReference type="SAM" id="Phobius"/>
    </source>
</evidence>
<organism evidence="2">
    <name type="scientific">gut metagenome</name>
    <dbReference type="NCBI Taxonomy" id="749906"/>
    <lineage>
        <taxon>unclassified sequences</taxon>
        <taxon>metagenomes</taxon>
        <taxon>organismal metagenomes</taxon>
    </lineage>
</organism>
<comment type="caution">
    <text evidence="2">The sequence shown here is derived from an EMBL/GenBank/DDBJ whole genome shotgun (WGS) entry which is preliminary data.</text>
</comment>
<gene>
    <name evidence="2" type="ORF">EVA_15263</name>
</gene>
<dbReference type="EMBL" id="AMCI01005181">
    <property type="protein sequence ID" value="EJW96625.1"/>
    <property type="molecule type" value="Genomic_DNA"/>
</dbReference>
<proteinExistence type="predicted"/>
<protein>
    <submittedName>
        <fullName evidence="2">Uncharacterized protein</fullName>
    </submittedName>
</protein>
<reference evidence="2" key="1">
    <citation type="journal article" date="2012" name="PLoS ONE">
        <title>Gene sets for utilization of primary and secondary nutrition supplies in the distal gut of endangered iberian lynx.</title>
        <authorList>
            <person name="Alcaide M."/>
            <person name="Messina E."/>
            <person name="Richter M."/>
            <person name="Bargiela R."/>
            <person name="Peplies J."/>
            <person name="Huws S.A."/>
            <person name="Newbold C.J."/>
            <person name="Golyshin P.N."/>
            <person name="Simon M.A."/>
            <person name="Lopez G."/>
            <person name="Yakimov M.M."/>
            <person name="Ferrer M."/>
        </authorList>
    </citation>
    <scope>NUCLEOTIDE SEQUENCE</scope>
</reference>
<dbReference type="AlphaFoldDB" id="J9C9Q6"/>
<evidence type="ECO:0000313" key="2">
    <source>
        <dbReference type="EMBL" id="EJW96625.1"/>
    </source>
</evidence>
<accession>J9C9Q6</accession>
<keyword evidence="1" id="KW-1133">Transmembrane helix</keyword>
<sequence>MVSEQNKVLNVGFCWKSVQLRYVATHCRSYLTIPLLLVCLLCLLVFRS</sequence>